<dbReference type="InterPro" id="IPR029787">
    <property type="entry name" value="Nucleotide_cyclase"/>
</dbReference>
<evidence type="ECO:0000256" key="1">
    <source>
        <dbReference type="ARBA" id="ARBA00012528"/>
    </source>
</evidence>
<dbReference type="PANTHER" id="PTHR45138">
    <property type="entry name" value="REGULATORY COMPONENTS OF SENSORY TRANSDUCTION SYSTEM"/>
    <property type="match status" value="1"/>
</dbReference>
<evidence type="ECO:0000313" key="5">
    <source>
        <dbReference type="Proteomes" id="UP000245206"/>
    </source>
</evidence>
<comment type="catalytic activity">
    <reaction evidence="2">
        <text>2 GTP = 3',3'-c-di-GMP + 2 diphosphate</text>
        <dbReference type="Rhea" id="RHEA:24898"/>
        <dbReference type="ChEBI" id="CHEBI:33019"/>
        <dbReference type="ChEBI" id="CHEBI:37565"/>
        <dbReference type="ChEBI" id="CHEBI:58805"/>
        <dbReference type="EC" id="2.7.7.65"/>
    </reaction>
</comment>
<organism evidence="4 5">
    <name type="scientific">Leptospira ellinghausenii</name>
    <dbReference type="NCBI Taxonomy" id="1917822"/>
    <lineage>
        <taxon>Bacteria</taxon>
        <taxon>Pseudomonadati</taxon>
        <taxon>Spirochaetota</taxon>
        <taxon>Spirochaetia</taxon>
        <taxon>Leptospirales</taxon>
        <taxon>Leptospiraceae</taxon>
        <taxon>Leptospira</taxon>
    </lineage>
</organism>
<name>A0A2P2DC94_9LEPT</name>
<dbReference type="AlphaFoldDB" id="A0A2P2DC94"/>
<gene>
    <name evidence="4" type="ORF">LPTSP2_15310</name>
</gene>
<dbReference type="Pfam" id="PF00990">
    <property type="entry name" value="GGDEF"/>
    <property type="match status" value="1"/>
</dbReference>
<dbReference type="GO" id="GO:0052621">
    <property type="term" value="F:diguanylate cyclase activity"/>
    <property type="evidence" value="ECO:0007669"/>
    <property type="project" value="UniProtKB-EC"/>
</dbReference>
<reference evidence="5" key="1">
    <citation type="journal article" date="2019" name="Microbiol. Immunol.">
        <title>Molecular and phenotypic characterization of Leptospira johnsonii sp. nov., Leptospira ellinghausenii sp. nov. and Leptospira ryugenii sp. nov. isolated from soil and water in Japan.</title>
        <authorList>
            <person name="Masuzawa T."/>
            <person name="Saito M."/>
            <person name="Nakao R."/>
            <person name="Nikaido Y."/>
            <person name="Matsumoto M."/>
            <person name="Ogawa M."/>
            <person name="Yokoyama M."/>
            <person name="Hidaka Y."/>
            <person name="Tomita J."/>
            <person name="Sakakibara K."/>
            <person name="Suzuki K."/>
            <person name="Yasuda S."/>
            <person name="Sato H."/>
            <person name="Yamaguchi M."/>
            <person name="Yoshida S.I."/>
            <person name="Koizumi N."/>
            <person name="Kawamura Y."/>
        </authorList>
    </citation>
    <scope>NUCLEOTIDE SEQUENCE [LARGE SCALE GENOMIC DNA]</scope>
    <source>
        <strain evidence="5">E18</strain>
    </source>
</reference>
<dbReference type="PANTHER" id="PTHR45138:SF9">
    <property type="entry name" value="DIGUANYLATE CYCLASE DGCM-RELATED"/>
    <property type="match status" value="1"/>
</dbReference>
<dbReference type="Gene3D" id="3.30.70.270">
    <property type="match status" value="1"/>
</dbReference>
<dbReference type="RefSeq" id="WP_108959362.1">
    <property type="nucleotide sequence ID" value="NZ_BFAZ01000008.1"/>
</dbReference>
<dbReference type="Proteomes" id="UP000245206">
    <property type="component" value="Unassembled WGS sequence"/>
</dbReference>
<dbReference type="InterPro" id="IPR050469">
    <property type="entry name" value="Diguanylate_Cyclase"/>
</dbReference>
<dbReference type="InterPro" id="IPR009875">
    <property type="entry name" value="PilZ_domain"/>
</dbReference>
<evidence type="ECO:0000256" key="2">
    <source>
        <dbReference type="ARBA" id="ARBA00034247"/>
    </source>
</evidence>
<dbReference type="FunFam" id="3.30.70.270:FF:000001">
    <property type="entry name" value="Diguanylate cyclase domain protein"/>
    <property type="match status" value="1"/>
</dbReference>
<dbReference type="InterPro" id="IPR043128">
    <property type="entry name" value="Rev_trsase/Diguanyl_cyclase"/>
</dbReference>
<dbReference type="EMBL" id="BFAZ01000008">
    <property type="protein sequence ID" value="GBF42244.1"/>
    <property type="molecule type" value="Genomic_DNA"/>
</dbReference>
<dbReference type="SMART" id="SM00267">
    <property type="entry name" value="GGDEF"/>
    <property type="match status" value="1"/>
</dbReference>
<keyword evidence="5" id="KW-1185">Reference proteome</keyword>
<dbReference type="CDD" id="cd01949">
    <property type="entry name" value="GGDEF"/>
    <property type="match status" value="1"/>
</dbReference>
<evidence type="ECO:0000259" key="3">
    <source>
        <dbReference type="PROSITE" id="PS50887"/>
    </source>
</evidence>
<dbReference type="InterPro" id="IPR000160">
    <property type="entry name" value="GGDEF_dom"/>
</dbReference>
<dbReference type="GO" id="GO:0035438">
    <property type="term" value="F:cyclic-di-GMP binding"/>
    <property type="evidence" value="ECO:0007669"/>
    <property type="project" value="InterPro"/>
</dbReference>
<protein>
    <recommendedName>
        <fullName evidence="1">diguanylate cyclase</fullName>
        <ecNumber evidence="1">2.7.7.65</ecNumber>
    </recommendedName>
</protein>
<dbReference type="Gene3D" id="2.40.10.220">
    <property type="entry name" value="predicted glycosyltransferase like domains"/>
    <property type="match status" value="1"/>
</dbReference>
<dbReference type="OrthoDB" id="9805474at2"/>
<dbReference type="SUPFAM" id="SSF55073">
    <property type="entry name" value="Nucleotide cyclase"/>
    <property type="match status" value="1"/>
</dbReference>
<accession>A0A2P2DC94</accession>
<feature type="domain" description="GGDEF" evidence="3">
    <location>
        <begin position="156"/>
        <end position="285"/>
    </location>
</feature>
<comment type="caution">
    <text evidence="4">The sequence shown here is derived from an EMBL/GenBank/DDBJ whole genome shotgun (WGS) entry which is preliminary data.</text>
</comment>
<dbReference type="NCBIfam" id="TIGR00254">
    <property type="entry name" value="GGDEF"/>
    <property type="match status" value="1"/>
</dbReference>
<sequence>MIKSHTTLRPRNGQRIEDTIMDLLEEDPYNEELLIQKLQKNQFQNKDHSQIYSAVLKVLTSLDIPETDSKEIWVEVLENRNKLANCLKRPVGFRVALLDYFINQNKKIKNPKIIELRLFAETEKLILVDELTRLYNRRHFETALVREFKQSTRYNQNLSLLVIDIDDFKKINDTYGHLMGDEILKQVANKIATSLRMEDTACRIGGEEFAIIFPQSNESQAMIASEKLLEACRTIQISGKSVTISGGLVSFPEKVKRCEDMYDFADRALYTAKDSGKNQIVVYSNEKRSSLRFEANLELFCVLPNRTIRSISKNISITGIAFETEDDLLVNEPIQVLLRETDSNHEISAKIKVVRKQKIGEKNYSVGAEFIDLSNESQTKLADLYSLHQFKAKSPIGVGS</sequence>
<dbReference type="GO" id="GO:1902201">
    <property type="term" value="P:negative regulation of bacterial-type flagellum-dependent cell motility"/>
    <property type="evidence" value="ECO:0007669"/>
    <property type="project" value="TreeGrafter"/>
</dbReference>
<dbReference type="EC" id="2.7.7.65" evidence="1"/>
<proteinExistence type="predicted"/>
<dbReference type="GO" id="GO:0043709">
    <property type="term" value="P:cell adhesion involved in single-species biofilm formation"/>
    <property type="evidence" value="ECO:0007669"/>
    <property type="project" value="TreeGrafter"/>
</dbReference>
<evidence type="ECO:0000313" key="4">
    <source>
        <dbReference type="EMBL" id="GBF42244.1"/>
    </source>
</evidence>
<dbReference type="Pfam" id="PF07238">
    <property type="entry name" value="PilZ"/>
    <property type="match status" value="1"/>
</dbReference>
<dbReference type="GO" id="GO:0005886">
    <property type="term" value="C:plasma membrane"/>
    <property type="evidence" value="ECO:0007669"/>
    <property type="project" value="TreeGrafter"/>
</dbReference>
<dbReference type="SUPFAM" id="SSF141371">
    <property type="entry name" value="PilZ domain-like"/>
    <property type="match status" value="1"/>
</dbReference>
<dbReference type="PROSITE" id="PS50887">
    <property type="entry name" value="GGDEF"/>
    <property type="match status" value="1"/>
</dbReference>